<comment type="caution">
    <text evidence="2">The sequence shown here is derived from an EMBL/GenBank/DDBJ whole genome shotgun (WGS) entry which is preliminary data.</text>
</comment>
<feature type="compositionally biased region" description="Polar residues" evidence="1">
    <location>
        <begin position="1"/>
        <end position="18"/>
    </location>
</feature>
<evidence type="ECO:0000256" key="1">
    <source>
        <dbReference type="SAM" id="MobiDB-lite"/>
    </source>
</evidence>
<gene>
    <name evidence="2" type="ORF">QQF64_004947</name>
</gene>
<proteinExistence type="predicted"/>
<organism evidence="2 3">
    <name type="scientific">Cirrhinus molitorella</name>
    <name type="common">mud carp</name>
    <dbReference type="NCBI Taxonomy" id="172907"/>
    <lineage>
        <taxon>Eukaryota</taxon>
        <taxon>Metazoa</taxon>
        <taxon>Chordata</taxon>
        <taxon>Craniata</taxon>
        <taxon>Vertebrata</taxon>
        <taxon>Euteleostomi</taxon>
        <taxon>Actinopterygii</taxon>
        <taxon>Neopterygii</taxon>
        <taxon>Teleostei</taxon>
        <taxon>Ostariophysi</taxon>
        <taxon>Cypriniformes</taxon>
        <taxon>Cyprinidae</taxon>
        <taxon>Labeoninae</taxon>
        <taxon>Labeonini</taxon>
        <taxon>Cirrhinus</taxon>
    </lineage>
</organism>
<feature type="region of interest" description="Disordered" evidence="1">
    <location>
        <begin position="1"/>
        <end position="37"/>
    </location>
</feature>
<dbReference type="Proteomes" id="UP001558613">
    <property type="component" value="Unassembled WGS sequence"/>
</dbReference>
<evidence type="ECO:0000313" key="2">
    <source>
        <dbReference type="EMBL" id="KAL1264592.1"/>
    </source>
</evidence>
<dbReference type="EMBL" id="JAYMGO010000012">
    <property type="protein sequence ID" value="KAL1264592.1"/>
    <property type="molecule type" value="Genomic_DNA"/>
</dbReference>
<evidence type="ECO:0000313" key="3">
    <source>
        <dbReference type="Proteomes" id="UP001558613"/>
    </source>
</evidence>
<keyword evidence="3" id="KW-1185">Reference proteome</keyword>
<sequence length="74" mass="8305">MASERSSGLSSATANTDSKWTKNRNALIKPRQNTHLPDYSTRLSLTREIEFTSEDGCAPLASFSFIRHTRAHTH</sequence>
<accession>A0ABR3MHQ3</accession>
<name>A0ABR3MHQ3_9TELE</name>
<protein>
    <submittedName>
        <fullName evidence="2">Uncharacterized protein</fullName>
    </submittedName>
</protein>
<reference evidence="2 3" key="1">
    <citation type="submission" date="2023-09" db="EMBL/GenBank/DDBJ databases">
        <authorList>
            <person name="Wang M."/>
        </authorList>
    </citation>
    <scope>NUCLEOTIDE SEQUENCE [LARGE SCALE GENOMIC DNA]</scope>
    <source>
        <strain evidence="2">GT-2023</strain>
        <tissue evidence="2">Liver</tissue>
    </source>
</reference>